<evidence type="ECO:0000256" key="1">
    <source>
        <dbReference type="ARBA" id="ARBA00009741"/>
    </source>
</evidence>
<sequence length="282" mass="32171">MKYLEFDFNCNPSQSWQQDLLIDKLGDTGFDTFEQTEEGFKAYIPEPNFNPIDLETVLLNLDSGFQVSYKLSSIAPQNWNALWESNFQPIFIKDRVCVRATFHDAYPDYPIEILIDPKMAFGTGHHQTTSLMMEYILEEDLEGKTILDIGCGTGILGILASKLLANNIVSIDNDPICVESSKENKHLNNISNMKVLEGSAYAIPHQNFDIILANINRNILLEHLYYYSQAIVQGGNLFLSGFYQGEDLDLLKKEAAKCGFEFMDYKTRDNWVAAKFKFNKEQ</sequence>
<dbReference type="EMBL" id="SMGO01000001">
    <property type="protein sequence ID" value="TCK85236.1"/>
    <property type="molecule type" value="Genomic_DNA"/>
</dbReference>
<feature type="binding site" evidence="6">
    <location>
        <position position="150"/>
    </location>
    <ligand>
        <name>S-adenosyl-L-methionine</name>
        <dbReference type="ChEBI" id="CHEBI:59789"/>
    </ligand>
</feature>
<dbReference type="InterPro" id="IPR004498">
    <property type="entry name" value="Ribosomal_PrmA_MeTrfase"/>
</dbReference>
<dbReference type="InterPro" id="IPR029063">
    <property type="entry name" value="SAM-dependent_MTases_sf"/>
</dbReference>
<feature type="binding site" evidence="6">
    <location>
        <position position="172"/>
    </location>
    <ligand>
        <name>S-adenosyl-L-methionine</name>
        <dbReference type="ChEBI" id="CHEBI:59789"/>
    </ligand>
</feature>
<comment type="function">
    <text evidence="6">Methylates ribosomal protein L11.</text>
</comment>
<dbReference type="CDD" id="cd02440">
    <property type="entry name" value="AdoMet_MTases"/>
    <property type="match status" value="1"/>
</dbReference>
<dbReference type="PANTHER" id="PTHR43648:SF1">
    <property type="entry name" value="ELECTRON TRANSFER FLAVOPROTEIN BETA SUBUNIT LYSINE METHYLTRANSFERASE"/>
    <property type="match status" value="1"/>
</dbReference>
<keyword evidence="8" id="KW-1185">Reference proteome</keyword>
<evidence type="ECO:0000313" key="8">
    <source>
        <dbReference type="Proteomes" id="UP000294616"/>
    </source>
</evidence>
<dbReference type="GO" id="GO:0016279">
    <property type="term" value="F:protein-lysine N-methyltransferase activity"/>
    <property type="evidence" value="ECO:0007669"/>
    <property type="project" value="RHEA"/>
</dbReference>
<comment type="similarity">
    <text evidence="1 6">Belongs to the methyltransferase superfamily. PrmA family.</text>
</comment>
<dbReference type="Proteomes" id="UP000294616">
    <property type="component" value="Unassembled WGS sequence"/>
</dbReference>
<gene>
    <name evidence="6" type="primary">prmA</name>
    <name evidence="7" type="ORF">C8N28_0537</name>
</gene>
<evidence type="ECO:0000256" key="4">
    <source>
        <dbReference type="ARBA" id="ARBA00022679"/>
    </source>
</evidence>
<dbReference type="NCBIfam" id="NF001785">
    <property type="entry name" value="PRK00517.2-2"/>
    <property type="match status" value="1"/>
</dbReference>
<dbReference type="GO" id="GO:0032259">
    <property type="term" value="P:methylation"/>
    <property type="evidence" value="ECO:0007669"/>
    <property type="project" value="UniProtKB-KW"/>
</dbReference>
<accession>A0A4R1M043</accession>
<dbReference type="HAMAP" id="MF_00735">
    <property type="entry name" value="Methyltr_PrmA"/>
    <property type="match status" value="1"/>
</dbReference>
<evidence type="ECO:0000256" key="6">
    <source>
        <dbReference type="HAMAP-Rule" id="MF_00735"/>
    </source>
</evidence>
<dbReference type="Gene3D" id="3.40.50.150">
    <property type="entry name" value="Vaccinia Virus protein VP39"/>
    <property type="match status" value="1"/>
</dbReference>
<keyword evidence="2 6" id="KW-0963">Cytoplasm</keyword>
<evidence type="ECO:0000256" key="3">
    <source>
        <dbReference type="ARBA" id="ARBA00022603"/>
    </source>
</evidence>
<comment type="catalytic activity">
    <reaction evidence="6">
        <text>L-lysyl-[protein] + 3 S-adenosyl-L-methionine = N(6),N(6),N(6)-trimethyl-L-lysyl-[protein] + 3 S-adenosyl-L-homocysteine + 3 H(+)</text>
        <dbReference type="Rhea" id="RHEA:54192"/>
        <dbReference type="Rhea" id="RHEA-COMP:9752"/>
        <dbReference type="Rhea" id="RHEA-COMP:13826"/>
        <dbReference type="ChEBI" id="CHEBI:15378"/>
        <dbReference type="ChEBI" id="CHEBI:29969"/>
        <dbReference type="ChEBI" id="CHEBI:57856"/>
        <dbReference type="ChEBI" id="CHEBI:59789"/>
        <dbReference type="ChEBI" id="CHEBI:61961"/>
    </reaction>
</comment>
<name>A0A4R1M043_9SPHI</name>
<evidence type="ECO:0000313" key="7">
    <source>
        <dbReference type="EMBL" id="TCK85236.1"/>
    </source>
</evidence>
<dbReference type="InterPro" id="IPR050078">
    <property type="entry name" value="Ribosomal_L11_MeTrfase_PrmA"/>
</dbReference>
<proteinExistence type="inferred from homology"/>
<dbReference type="Pfam" id="PF06325">
    <property type="entry name" value="PrmA"/>
    <property type="match status" value="1"/>
</dbReference>
<comment type="subcellular location">
    <subcellularLocation>
        <location evidence="6">Cytoplasm</location>
    </subcellularLocation>
</comment>
<evidence type="ECO:0000256" key="5">
    <source>
        <dbReference type="ARBA" id="ARBA00022691"/>
    </source>
</evidence>
<dbReference type="EC" id="2.1.1.-" evidence="6"/>
<keyword evidence="4 6" id="KW-0808">Transferase</keyword>
<dbReference type="PANTHER" id="PTHR43648">
    <property type="entry name" value="ELECTRON TRANSFER FLAVOPROTEIN BETA SUBUNIT LYSINE METHYLTRANSFERASE"/>
    <property type="match status" value="1"/>
</dbReference>
<protein>
    <recommendedName>
        <fullName evidence="6">Ribosomal protein L11 methyltransferase</fullName>
        <shortName evidence="6">L11 Mtase</shortName>
        <ecNumber evidence="6">2.1.1.-</ecNumber>
    </recommendedName>
</protein>
<keyword evidence="7" id="KW-0689">Ribosomal protein</keyword>
<feature type="binding site" evidence="6">
    <location>
        <position position="129"/>
    </location>
    <ligand>
        <name>S-adenosyl-L-methionine</name>
        <dbReference type="ChEBI" id="CHEBI:59789"/>
    </ligand>
</feature>
<reference evidence="7 8" key="1">
    <citation type="submission" date="2019-03" db="EMBL/GenBank/DDBJ databases">
        <title>Genomic Encyclopedia of Archaeal and Bacterial Type Strains, Phase II (KMG-II): from individual species to whole genera.</title>
        <authorList>
            <person name="Goeker M."/>
        </authorList>
    </citation>
    <scope>NUCLEOTIDE SEQUENCE [LARGE SCALE GENOMIC DNA]</scope>
    <source>
        <strain evidence="7 8">DSM 22554</strain>
    </source>
</reference>
<dbReference type="GO" id="GO:0005840">
    <property type="term" value="C:ribosome"/>
    <property type="evidence" value="ECO:0007669"/>
    <property type="project" value="UniProtKB-KW"/>
</dbReference>
<comment type="caution">
    <text evidence="7">The sequence shown here is derived from an EMBL/GenBank/DDBJ whole genome shotgun (WGS) entry which is preliminary data.</text>
</comment>
<keyword evidence="7" id="KW-0687">Ribonucleoprotein</keyword>
<feature type="binding site" evidence="6">
    <location>
        <position position="214"/>
    </location>
    <ligand>
        <name>S-adenosyl-L-methionine</name>
        <dbReference type="ChEBI" id="CHEBI:59789"/>
    </ligand>
</feature>
<dbReference type="SUPFAM" id="SSF53335">
    <property type="entry name" value="S-adenosyl-L-methionine-dependent methyltransferases"/>
    <property type="match status" value="1"/>
</dbReference>
<dbReference type="RefSeq" id="WP_132221276.1">
    <property type="nucleotide sequence ID" value="NZ_SMGO01000001.1"/>
</dbReference>
<keyword evidence="5 6" id="KW-0949">S-adenosyl-L-methionine</keyword>
<organism evidence="7 8">
    <name type="scientific">Albibacterium bauzanense</name>
    <dbReference type="NCBI Taxonomy" id="653929"/>
    <lineage>
        <taxon>Bacteria</taxon>
        <taxon>Pseudomonadati</taxon>
        <taxon>Bacteroidota</taxon>
        <taxon>Sphingobacteriia</taxon>
        <taxon>Sphingobacteriales</taxon>
        <taxon>Sphingobacteriaceae</taxon>
        <taxon>Albibacterium</taxon>
    </lineage>
</organism>
<evidence type="ECO:0000256" key="2">
    <source>
        <dbReference type="ARBA" id="ARBA00022490"/>
    </source>
</evidence>
<dbReference type="AlphaFoldDB" id="A0A4R1M043"/>
<keyword evidence="3 6" id="KW-0489">Methyltransferase</keyword>
<dbReference type="OrthoDB" id="9785995at2"/>
<dbReference type="GO" id="GO:0005737">
    <property type="term" value="C:cytoplasm"/>
    <property type="evidence" value="ECO:0007669"/>
    <property type="project" value="UniProtKB-SubCell"/>
</dbReference>